<name>A0A060SSG6_PYCCI</name>
<dbReference type="EMBL" id="CCBP010000456">
    <property type="protein sequence ID" value="CDO77482.1"/>
    <property type="molecule type" value="Genomic_DNA"/>
</dbReference>
<comment type="caution">
    <text evidence="1">The sequence shown here is derived from an EMBL/GenBank/DDBJ whole genome shotgun (WGS) entry which is preliminary data.</text>
</comment>
<keyword evidence="2" id="KW-1185">Reference proteome</keyword>
<reference evidence="1" key="1">
    <citation type="submission" date="2014-01" db="EMBL/GenBank/DDBJ databases">
        <title>The genome of the white-rot fungus Pycnoporus cinnabarinus: a basidiomycete model with a versatile arsenal for lignocellulosic biomass breakdown.</title>
        <authorList>
            <person name="Levasseur A."/>
            <person name="Lomascolo A."/>
            <person name="Ruiz-Duenas F.J."/>
            <person name="Uzan E."/>
            <person name="Piumi F."/>
            <person name="Kues U."/>
            <person name="Ram A.F.J."/>
            <person name="Murat C."/>
            <person name="Haon M."/>
            <person name="Benoit I."/>
            <person name="Arfi Y."/>
            <person name="Chevret D."/>
            <person name="Drula E."/>
            <person name="Kwon M.J."/>
            <person name="Gouret P."/>
            <person name="Lesage-Meessen L."/>
            <person name="Lombard V."/>
            <person name="Mariette J."/>
            <person name="Noirot C."/>
            <person name="Park J."/>
            <person name="Patyshakuliyeva A."/>
            <person name="Wieneger R.A.B."/>
            <person name="Wosten H.A.B."/>
            <person name="Martin F."/>
            <person name="Coutinho P.M."/>
            <person name="de Vries R."/>
            <person name="Martinez A.T."/>
            <person name="Klopp C."/>
            <person name="Pontarotti P."/>
            <person name="Henrissat B."/>
            <person name="Record E."/>
        </authorList>
    </citation>
    <scope>NUCLEOTIDE SEQUENCE [LARGE SCALE GENOMIC DNA]</scope>
    <source>
        <strain evidence="1">BRFM137</strain>
    </source>
</reference>
<sequence length="180" mass="20103">MDEPTRSECRTLISDYKKLVPYIADAHWAGTEIAPYYLQLAAPPAFARPQHKLLRWPDNDHPELATGADSLEGAEKESALGALHRGLRWKKSTGSVGGRRRRRIALPALAVTRADVEGLGYLRYSLVVCRALWPSIVGADERGLPPQPFPLDISDEDAARVKEGYEESHGLREETWTWTS</sequence>
<evidence type="ECO:0000313" key="2">
    <source>
        <dbReference type="Proteomes" id="UP000029665"/>
    </source>
</evidence>
<proteinExistence type="predicted"/>
<gene>
    <name evidence="1" type="ORF">BN946_scf184902.g16</name>
</gene>
<accession>A0A060SSG6</accession>
<dbReference type="AlphaFoldDB" id="A0A060SSG6"/>
<dbReference type="HOGENOM" id="CLU_1496976_0_0_1"/>
<protein>
    <submittedName>
        <fullName evidence="1">Uncharacterized protein</fullName>
    </submittedName>
</protein>
<dbReference type="Proteomes" id="UP000029665">
    <property type="component" value="Unassembled WGS sequence"/>
</dbReference>
<evidence type="ECO:0000313" key="1">
    <source>
        <dbReference type="EMBL" id="CDO77482.1"/>
    </source>
</evidence>
<organism evidence="1 2">
    <name type="scientific">Pycnoporus cinnabarinus</name>
    <name type="common">Cinnabar-red polypore</name>
    <name type="synonym">Trametes cinnabarina</name>
    <dbReference type="NCBI Taxonomy" id="5643"/>
    <lineage>
        <taxon>Eukaryota</taxon>
        <taxon>Fungi</taxon>
        <taxon>Dikarya</taxon>
        <taxon>Basidiomycota</taxon>
        <taxon>Agaricomycotina</taxon>
        <taxon>Agaricomycetes</taxon>
        <taxon>Polyporales</taxon>
        <taxon>Polyporaceae</taxon>
        <taxon>Trametes</taxon>
    </lineage>
</organism>